<evidence type="ECO:0008006" key="3">
    <source>
        <dbReference type="Google" id="ProtNLM"/>
    </source>
</evidence>
<comment type="caution">
    <text evidence="1">The sequence shown here is derived from an EMBL/GenBank/DDBJ whole genome shotgun (WGS) entry which is preliminary data.</text>
</comment>
<reference evidence="2" key="1">
    <citation type="journal article" date="2019" name="Int. J. Syst. Evol. Microbiol.">
        <title>The Global Catalogue of Microorganisms (GCM) 10K type strain sequencing project: providing services to taxonomists for standard genome sequencing and annotation.</title>
        <authorList>
            <consortium name="The Broad Institute Genomics Platform"/>
            <consortium name="The Broad Institute Genome Sequencing Center for Infectious Disease"/>
            <person name="Wu L."/>
            <person name="Ma J."/>
        </authorList>
    </citation>
    <scope>NUCLEOTIDE SEQUENCE [LARGE SCALE GENOMIC DNA]</scope>
    <source>
        <strain evidence="2">JCM 9092</strain>
    </source>
</reference>
<dbReference type="EMBL" id="BAAAUG010000022">
    <property type="protein sequence ID" value="GAA3090786.1"/>
    <property type="molecule type" value="Genomic_DNA"/>
</dbReference>
<gene>
    <name evidence="1" type="ORF">GCM10010449_13180</name>
</gene>
<protein>
    <recommendedName>
        <fullName evidence="3">Aminoglycoside phosphotransferase</fullName>
    </recommendedName>
</protein>
<keyword evidence="2" id="KW-1185">Reference proteome</keyword>
<name>A0ABP6ME68_9ACTN</name>
<dbReference type="Gene3D" id="3.90.1200.10">
    <property type="match status" value="1"/>
</dbReference>
<proteinExistence type="predicted"/>
<dbReference type="InterPro" id="IPR011009">
    <property type="entry name" value="Kinase-like_dom_sf"/>
</dbReference>
<dbReference type="Proteomes" id="UP001501637">
    <property type="component" value="Unassembled WGS sequence"/>
</dbReference>
<dbReference type="Pfam" id="PF04655">
    <property type="entry name" value="APH_6_hur"/>
    <property type="match status" value="1"/>
</dbReference>
<organism evidence="1 2">
    <name type="scientific">Streptomyces rectiviolaceus</name>
    <dbReference type="NCBI Taxonomy" id="332591"/>
    <lineage>
        <taxon>Bacteria</taxon>
        <taxon>Bacillati</taxon>
        <taxon>Actinomycetota</taxon>
        <taxon>Actinomycetes</taxon>
        <taxon>Kitasatosporales</taxon>
        <taxon>Streptomycetaceae</taxon>
        <taxon>Streptomyces</taxon>
    </lineage>
</organism>
<accession>A0ABP6ME68</accession>
<dbReference type="SUPFAM" id="SSF56112">
    <property type="entry name" value="Protein kinase-like (PK-like)"/>
    <property type="match status" value="1"/>
</dbReference>
<dbReference type="InterPro" id="IPR006748">
    <property type="entry name" value="NH2Glyco/OHUrea_AB-resist_kin"/>
</dbReference>
<dbReference type="RefSeq" id="WP_344519499.1">
    <property type="nucleotide sequence ID" value="NZ_BAAAUG010000022.1"/>
</dbReference>
<evidence type="ECO:0000313" key="2">
    <source>
        <dbReference type="Proteomes" id="UP001501637"/>
    </source>
</evidence>
<sequence>MTEPAVEVQPLVRQKAHSLGALGERWLAELPGLVGELERYWSIEVGQPLSGGTTSYVARARTGDGRDAVLKVSLPAPDFASQVRTLRLAEGRGYAQLLAHDLERHAMLQEALGPSMDRLGLAPRQQIETLCAMLRRAWRVPRSAELTVDPAAEKARCLGEMVGRLWESLGRPCSERVVTQALTFAGRRAAAFDPGRCVVVHGDPHPGNALRVVTPRAGADAGFVFVDPDGFLADPAYDLGVVLRDWCAELRGGDRAAAGGLIRSYCALLADRTGVDQRAIWEWGFLERVSTGLYALDFGAEELGRPFLDTAELLA</sequence>
<evidence type="ECO:0000313" key="1">
    <source>
        <dbReference type="EMBL" id="GAA3090786.1"/>
    </source>
</evidence>